<evidence type="ECO:0000256" key="1">
    <source>
        <dbReference type="ARBA" id="ARBA00022553"/>
    </source>
</evidence>
<feature type="compositionally biased region" description="Polar residues" evidence="2">
    <location>
        <begin position="656"/>
        <end position="669"/>
    </location>
</feature>
<organism evidence="5 6">
    <name type="scientific">Trichocladium antarcticum</name>
    <dbReference type="NCBI Taxonomy" id="1450529"/>
    <lineage>
        <taxon>Eukaryota</taxon>
        <taxon>Fungi</taxon>
        <taxon>Dikarya</taxon>
        <taxon>Ascomycota</taxon>
        <taxon>Pezizomycotina</taxon>
        <taxon>Sordariomycetes</taxon>
        <taxon>Sordariomycetidae</taxon>
        <taxon>Sordariales</taxon>
        <taxon>Chaetomiaceae</taxon>
        <taxon>Trichocladium</taxon>
    </lineage>
</organism>
<dbReference type="InterPro" id="IPR001374">
    <property type="entry name" value="R3H_dom"/>
</dbReference>
<dbReference type="InterPro" id="IPR024771">
    <property type="entry name" value="SUZ"/>
</dbReference>
<comment type="caution">
    <text evidence="5">The sequence shown here is derived from an EMBL/GenBank/DDBJ whole genome shotgun (WGS) entry which is preliminary data.</text>
</comment>
<dbReference type="PROSITE" id="PS51061">
    <property type="entry name" value="R3H"/>
    <property type="match status" value="1"/>
</dbReference>
<keyword evidence="1" id="KW-0597">Phosphoprotein</keyword>
<feature type="region of interest" description="Disordered" evidence="2">
    <location>
        <begin position="446"/>
        <end position="489"/>
    </location>
</feature>
<feature type="compositionally biased region" description="Basic and acidic residues" evidence="2">
    <location>
        <begin position="171"/>
        <end position="184"/>
    </location>
</feature>
<dbReference type="InterPro" id="IPR051937">
    <property type="entry name" value="R3H_domain_containing"/>
</dbReference>
<keyword evidence="6" id="KW-1185">Reference proteome</keyword>
<dbReference type="SUPFAM" id="SSF82708">
    <property type="entry name" value="R3H domain"/>
    <property type="match status" value="1"/>
</dbReference>
<dbReference type="Pfam" id="PF01424">
    <property type="entry name" value="R3H"/>
    <property type="match status" value="1"/>
</dbReference>
<accession>A0AAN6Z9Z9</accession>
<dbReference type="GO" id="GO:0006012">
    <property type="term" value="P:galactose metabolic process"/>
    <property type="evidence" value="ECO:0007669"/>
    <property type="project" value="TreeGrafter"/>
</dbReference>
<evidence type="ECO:0000259" key="3">
    <source>
        <dbReference type="PROSITE" id="PS51061"/>
    </source>
</evidence>
<dbReference type="AlphaFoldDB" id="A0AAN6Z9Z9"/>
<dbReference type="GO" id="GO:0003676">
    <property type="term" value="F:nucleic acid binding"/>
    <property type="evidence" value="ECO:0007669"/>
    <property type="project" value="UniProtKB-UniRule"/>
</dbReference>
<reference evidence="5" key="2">
    <citation type="submission" date="2023-05" db="EMBL/GenBank/DDBJ databases">
        <authorList>
            <consortium name="Lawrence Berkeley National Laboratory"/>
            <person name="Steindorff A."/>
            <person name="Hensen N."/>
            <person name="Bonometti L."/>
            <person name="Westerberg I."/>
            <person name="Brannstrom I.O."/>
            <person name="Guillou S."/>
            <person name="Cros-Aarteil S."/>
            <person name="Calhoun S."/>
            <person name="Haridas S."/>
            <person name="Kuo A."/>
            <person name="Mondo S."/>
            <person name="Pangilinan J."/>
            <person name="Riley R."/>
            <person name="Labutti K."/>
            <person name="Andreopoulos B."/>
            <person name="Lipzen A."/>
            <person name="Chen C."/>
            <person name="Yanf M."/>
            <person name="Daum C."/>
            <person name="Ng V."/>
            <person name="Clum A."/>
            <person name="Ohm R."/>
            <person name="Martin F."/>
            <person name="Silar P."/>
            <person name="Natvig D."/>
            <person name="Lalanne C."/>
            <person name="Gautier V."/>
            <person name="Ament-Velasquez S.L."/>
            <person name="Kruys A."/>
            <person name="Hutchinson M.I."/>
            <person name="Powell A.J."/>
            <person name="Barry K."/>
            <person name="Miller A.N."/>
            <person name="Grigoriev I.V."/>
            <person name="Debuchy R."/>
            <person name="Gladieux P."/>
            <person name="Thoren M.H."/>
            <person name="Johannesson H."/>
        </authorList>
    </citation>
    <scope>NUCLEOTIDE SEQUENCE</scope>
    <source>
        <strain evidence="5">CBS 123565</strain>
    </source>
</reference>
<dbReference type="PROSITE" id="PS51673">
    <property type="entry name" value="SUZ"/>
    <property type="match status" value="1"/>
</dbReference>
<feature type="compositionally biased region" description="Pro residues" evidence="2">
    <location>
        <begin position="677"/>
        <end position="687"/>
    </location>
</feature>
<dbReference type="PANTHER" id="PTHR15672">
    <property type="entry name" value="CAMP-REGULATED PHOSPHOPROTEIN 21 RELATED R3H DOMAIN CONTAINING PROTEIN"/>
    <property type="match status" value="1"/>
</dbReference>
<dbReference type="InterPro" id="IPR036867">
    <property type="entry name" value="R3H_dom_sf"/>
</dbReference>
<feature type="region of interest" description="Disordered" evidence="2">
    <location>
        <begin position="20"/>
        <end position="51"/>
    </location>
</feature>
<dbReference type="CDD" id="cd02642">
    <property type="entry name" value="R3H_encore_like"/>
    <property type="match status" value="1"/>
</dbReference>
<proteinExistence type="predicted"/>
<dbReference type="Gene3D" id="3.30.1370.50">
    <property type="entry name" value="R3H-like domain"/>
    <property type="match status" value="1"/>
</dbReference>
<name>A0AAN6Z9Z9_9PEZI</name>
<feature type="compositionally biased region" description="Pro residues" evidence="2">
    <location>
        <begin position="561"/>
        <end position="602"/>
    </location>
</feature>
<sequence>MAAVPTMTNDVPKMSFARVSKPAATVSRTPDPAAARERRAEPLHTTAPPAIPAALPATTTIPVTAIPVQVAVPAIPAHGGFHPAVQQPASVGQFSDAKIVAGLGDLKLEARAPPNLVVNGSLASITGRSSKLSNGQTPSDDTPQRADSSFELGTKPPSLDGKSITSGTTFAHEEKEPLRPDDSASVKAAAEDDDVSPIRGFYIAGARMGSDVAARIHRIQIGDMPPRALPAHHILAGNKSQGAVTPQSGISDKQTAPDPKLALVGGAATPDGLAPNGFYSQNPDDKLLEAMQSPKDRIFLLRLENQVIDFVQDSKEPYMDLPPSNSFCRMLTHRLADYYHMTHSYEAATGAVRIFRTPFCRIPPSLSSIATSASSSSPPPPVLLPRKIMRRGEEGDFGPGSGGPSKAASEEGSDKDNARSKEKLTREEREEAYNKARLRIFGVENLNQDGEDGNGVSRASSVSAKDKPNGGKRKTTKQRRDDSESFESRSHYVAWCGPQNQTWVTTAPQYFPANTAAFNGQFQQPYPNTPQPMYTAGQPFPPQMMPNSGFAPQYAGIQAYPAPPPVPQAVAPPPPPPPPPQAYRAPNPPMGGPYPSPVPSIPQPAWAPQQGFGQNAYPPPRASPVPAAGIPYAYGQLPLSVNPHDPKSQHPIPGSYNRQAFNPQTQSFVPASGIPLQLPPPGPPPGPYRGSSPRHGSPQFHSPHMSYSGYQQPIPQAGFGPASGPYGMTRQGSNSSMPPYHAVPQPPHVPAAHGPPHMPPSGGMHMASNPSGPAGPGQPFSHLPTYGNPATLPQKPST</sequence>
<feature type="domain" description="R3H" evidence="3">
    <location>
        <begin position="297"/>
        <end position="360"/>
    </location>
</feature>
<evidence type="ECO:0000313" key="6">
    <source>
        <dbReference type="Proteomes" id="UP001304895"/>
    </source>
</evidence>
<gene>
    <name evidence="5" type="ORF">BT67DRAFT_451760</name>
</gene>
<dbReference type="PANTHER" id="PTHR15672:SF8">
    <property type="entry name" value="PROTEIN ENCORE"/>
    <property type="match status" value="1"/>
</dbReference>
<dbReference type="Proteomes" id="UP001304895">
    <property type="component" value="Unassembled WGS sequence"/>
</dbReference>
<evidence type="ECO:0008006" key="7">
    <source>
        <dbReference type="Google" id="ProtNLM"/>
    </source>
</evidence>
<dbReference type="EMBL" id="MU853425">
    <property type="protein sequence ID" value="KAK4131330.1"/>
    <property type="molecule type" value="Genomic_DNA"/>
</dbReference>
<feature type="compositionally biased region" description="Basic and acidic residues" evidence="2">
    <location>
        <begin position="478"/>
        <end position="489"/>
    </location>
</feature>
<evidence type="ECO:0000256" key="2">
    <source>
        <dbReference type="SAM" id="MobiDB-lite"/>
    </source>
</evidence>
<feature type="region of interest" description="Disordered" evidence="2">
    <location>
        <begin position="521"/>
        <end position="798"/>
    </location>
</feature>
<reference evidence="5" key="1">
    <citation type="journal article" date="2023" name="Mol. Phylogenet. Evol.">
        <title>Genome-scale phylogeny and comparative genomics of the fungal order Sordariales.</title>
        <authorList>
            <person name="Hensen N."/>
            <person name="Bonometti L."/>
            <person name="Westerberg I."/>
            <person name="Brannstrom I.O."/>
            <person name="Guillou S."/>
            <person name="Cros-Aarteil S."/>
            <person name="Calhoun S."/>
            <person name="Haridas S."/>
            <person name="Kuo A."/>
            <person name="Mondo S."/>
            <person name="Pangilinan J."/>
            <person name="Riley R."/>
            <person name="LaButti K."/>
            <person name="Andreopoulos B."/>
            <person name="Lipzen A."/>
            <person name="Chen C."/>
            <person name="Yan M."/>
            <person name="Daum C."/>
            <person name="Ng V."/>
            <person name="Clum A."/>
            <person name="Steindorff A."/>
            <person name="Ohm R.A."/>
            <person name="Martin F."/>
            <person name="Silar P."/>
            <person name="Natvig D.O."/>
            <person name="Lalanne C."/>
            <person name="Gautier V."/>
            <person name="Ament-Velasquez S.L."/>
            <person name="Kruys A."/>
            <person name="Hutchinson M.I."/>
            <person name="Powell A.J."/>
            <person name="Barry K."/>
            <person name="Miller A.N."/>
            <person name="Grigoriev I.V."/>
            <person name="Debuchy R."/>
            <person name="Gladieux P."/>
            <person name="Hiltunen Thoren M."/>
            <person name="Johannesson H."/>
        </authorList>
    </citation>
    <scope>NUCLEOTIDE SEQUENCE</scope>
    <source>
        <strain evidence="5">CBS 123565</strain>
    </source>
</reference>
<feature type="compositionally biased region" description="Basic and acidic residues" evidence="2">
    <location>
        <begin position="408"/>
        <end position="430"/>
    </location>
</feature>
<feature type="region of interest" description="Disordered" evidence="2">
    <location>
        <begin position="126"/>
        <end position="191"/>
    </location>
</feature>
<evidence type="ECO:0000259" key="4">
    <source>
        <dbReference type="PROSITE" id="PS51673"/>
    </source>
</evidence>
<feature type="compositionally biased region" description="Polar residues" evidence="2">
    <location>
        <begin position="126"/>
        <end position="147"/>
    </location>
</feature>
<protein>
    <recommendedName>
        <fullName evidence="7">R3H domain-containing protein</fullName>
    </recommendedName>
</protein>
<feature type="domain" description="SUZ" evidence="4">
    <location>
        <begin position="361"/>
        <end position="445"/>
    </location>
</feature>
<feature type="compositionally biased region" description="Low complexity" evidence="2">
    <location>
        <begin position="688"/>
        <end position="698"/>
    </location>
</feature>
<evidence type="ECO:0000313" key="5">
    <source>
        <dbReference type="EMBL" id="KAK4131330.1"/>
    </source>
</evidence>
<feature type="compositionally biased region" description="Low complexity" evidence="2">
    <location>
        <begin position="750"/>
        <end position="767"/>
    </location>
</feature>
<dbReference type="Pfam" id="PF12752">
    <property type="entry name" value="SUZ"/>
    <property type="match status" value="1"/>
</dbReference>
<feature type="region of interest" description="Disordered" evidence="2">
    <location>
        <begin position="391"/>
        <end position="430"/>
    </location>
</feature>